<reference evidence="5 6" key="1">
    <citation type="submission" date="2018-08" db="EMBL/GenBank/DDBJ databases">
        <title>Genomic investigation of the strawberry pathogen Phytophthora fragariae indicates pathogenicity is determined by transcriptional variation in three key races.</title>
        <authorList>
            <person name="Adams T.M."/>
            <person name="Armitage A.D."/>
            <person name="Sobczyk M.K."/>
            <person name="Bates H.J."/>
            <person name="Dunwell J.M."/>
            <person name="Nellist C.F."/>
            <person name="Harrison R.J."/>
        </authorList>
    </citation>
    <scope>NUCLEOTIDE SEQUENCE [LARGE SCALE GENOMIC DNA]</scope>
    <source>
        <strain evidence="4 6">A4</strain>
        <strain evidence="3 8">BC-23</strain>
        <strain evidence="2 5">NOV-27</strain>
        <strain evidence="1 7">SCRP245</strain>
    </source>
</reference>
<evidence type="ECO:0000313" key="2">
    <source>
        <dbReference type="EMBL" id="KAE9232434.1"/>
    </source>
</evidence>
<evidence type="ECO:0000313" key="4">
    <source>
        <dbReference type="EMBL" id="KAE9326571.1"/>
    </source>
</evidence>
<dbReference type="EMBL" id="QXGE01000066">
    <property type="protein sequence ID" value="KAE9326571.1"/>
    <property type="molecule type" value="Genomic_DNA"/>
</dbReference>
<protein>
    <submittedName>
        <fullName evidence="2">Uncharacterized protein</fullName>
    </submittedName>
</protein>
<name>A0A6A3ZCF7_9STRA</name>
<keyword evidence="5" id="KW-1185">Reference proteome</keyword>
<dbReference type="Proteomes" id="UP000433483">
    <property type="component" value="Unassembled WGS sequence"/>
</dbReference>
<evidence type="ECO:0000313" key="1">
    <source>
        <dbReference type="EMBL" id="KAE9027261.1"/>
    </source>
</evidence>
<evidence type="ECO:0000313" key="7">
    <source>
        <dbReference type="Proteomes" id="UP000460718"/>
    </source>
</evidence>
<evidence type="ECO:0000313" key="3">
    <source>
        <dbReference type="EMBL" id="KAE9252298.1"/>
    </source>
</evidence>
<proteinExistence type="predicted"/>
<organism evidence="2 5">
    <name type="scientific">Phytophthora fragariae</name>
    <dbReference type="NCBI Taxonomy" id="53985"/>
    <lineage>
        <taxon>Eukaryota</taxon>
        <taxon>Sar</taxon>
        <taxon>Stramenopiles</taxon>
        <taxon>Oomycota</taxon>
        <taxon>Peronosporomycetes</taxon>
        <taxon>Peronosporales</taxon>
        <taxon>Peronosporaceae</taxon>
        <taxon>Phytophthora</taxon>
    </lineage>
</organism>
<dbReference type="Proteomes" id="UP000437068">
    <property type="component" value="Unassembled WGS sequence"/>
</dbReference>
<evidence type="ECO:0000313" key="6">
    <source>
        <dbReference type="Proteomes" id="UP000437068"/>
    </source>
</evidence>
<dbReference type="EMBL" id="QXGC01000055">
    <property type="protein sequence ID" value="KAE9252298.1"/>
    <property type="molecule type" value="Genomic_DNA"/>
</dbReference>
<dbReference type="Proteomes" id="UP000476176">
    <property type="component" value="Unassembled WGS sequence"/>
</dbReference>
<comment type="caution">
    <text evidence="2">The sequence shown here is derived from an EMBL/GenBank/DDBJ whole genome shotgun (WGS) entry which is preliminary data.</text>
</comment>
<evidence type="ECO:0000313" key="8">
    <source>
        <dbReference type="Proteomes" id="UP000476176"/>
    </source>
</evidence>
<sequence>MAGIADTTAAAMEMYPAEYHPPLLARQCIRLRALVPGASLHRPDVSVCYESKETCPQAAQVLTPELPLKALLEENIKVLLRLMNARATKLDQCSRLDLLYLVSLRANGTMITFSGDTFKHAALAFIDLAGPKHNVQSLLPPASPEILEE</sequence>
<dbReference type="EMBL" id="QXGB01000076">
    <property type="protein sequence ID" value="KAE9232434.1"/>
    <property type="molecule type" value="Genomic_DNA"/>
</dbReference>
<evidence type="ECO:0000313" key="5">
    <source>
        <dbReference type="Proteomes" id="UP000433483"/>
    </source>
</evidence>
<dbReference type="Proteomes" id="UP000460718">
    <property type="component" value="Unassembled WGS sequence"/>
</dbReference>
<dbReference type="EMBL" id="QXFW01000063">
    <property type="protein sequence ID" value="KAE9027261.1"/>
    <property type="molecule type" value="Genomic_DNA"/>
</dbReference>
<gene>
    <name evidence="4" type="ORF">PF001_g2381</name>
    <name evidence="3" type="ORF">PF004_g2050</name>
    <name evidence="2" type="ORF">PF005_g2744</name>
    <name evidence="1" type="ORF">PF011_g2142</name>
</gene>
<dbReference type="AlphaFoldDB" id="A0A6A3ZCF7"/>
<accession>A0A6A3ZCF7</accession>